<evidence type="ECO:0000259" key="2">
    <source>
        <dbReference type="Pfam" id="PF12849"/>
    </source>
</evidence>
<dbReference type="PANTHER" id="PTHR30570">
    <property type="entry name" value="PERIPLASMIC PHOSPHATE BINDING COMPONENT OF PHOSPHATE ABC TRANSPORTER"/>
    <property type="match status" value="1"/>
</dbReference>
<reference evidence="3" key="1">
    <citation type="submission" date="2018-06" db="EMBL/GenBank/DDBJ databases">
        <authorList>
            <person name="Zhirakovskaya E."/>
        </authorList>
    </citation>
    <scope>NUCLEOTIDE SEQUENCE</scope>
</reference>
<organism evidence="3">
    <name type="scientific">hydrothermal vent metagenome</name>
    <dbReference type="NCBI Taxonomy" id="652676"/>
    <lineage>
        <taxon>unclassified sequences</taxon>
        <taxon>metagenomes</taxon>
        <taxon>ecological metagenomes</taxon>
    </lineage>
</organism>
<evidence type="ECO:0000313" key="3">
    <source>
        <dbReference type="EMBL" id="VAX35264.1"/>
    </source>
</evidence>
<dbReference type="SUPFAM" id="SSF53850">
    <property type="entry name" value="Periplasmic binding protein-like II"/>
    <property type="match status" value="1"/>
</dbReference>
<dbReference type="PANTHER" id="PTHR30570:SF1">
    <property type="entry name" value="PHOSPHATE-BINDING PROTEIN PSTS"/>
    <property type="match status" value="1"/>
</dbReference>
<dbReference type="InterPro" id="IPR050811">
    <property type="entry name" value="Phosphate_ABC_transporter"/>
</dbReference>
<proteinExistence type="predicted"/>
<keyword evidence="1" id="KW-0732">Signal</keyword>
<dbReference type="InterPro" id="IPR024370">
    <property type="entry name" value="PBP_domain"/>
</dbReference>
<dbReference type="AlphaFoldDB" id="A0A3B1DGU0"/>
<dbReference type="Gene3D" id="3.40.190.10">
    <property type="entry name" value="Periplasmic binding protein-like II"/>
    <property type="match status" value="2"/>
</dbReference>
<dbReference type="EMBL" id="UOGJ01000039">
    <property type="protein sequence ID" value="VAX35264.1"/>
    <property type="molecule type" value="Genomic_DNA"/>
</dbReference>
<name>A0A3B1DGU0_9ZZZZ</name>
<accession>A0A3B1DGU0</accession>
<dbReference type="Pfam" id="PF12849">
    <property type="entry name" value="PBP_like_2"/>
    <property type="match status" value="1"/>
</dbReference>
<feature type="domain" description="PBP" evidence="2">
    <location>
        <begin position="24"/>
        <end position="150"/>
    </location>
</feature>
<gene>
    <name evidence="3" type="ORF">MNBD_UNCLBAC01-1722</name>
</gene>
<protein>
    <submittedName>
        <fullName evidence="3">Phosphate ABC transporter, periplasmic phosphate-binding protein PstS (TC 3.A.1.7.1)</fullName>
    </submittedName>
</protein>
<evidence type="ECO:0000256" key="1">
    <source>
        <dbReference type="ARBA" id="ARBA00022729"/>
    </source>
</evidence>
<sequence>MKKLMGILMLGLGLVFASSYAHARQGILQIKGSDTLINLVQRLAEVYMEENPGSYIAVTGGGSGTGIAAIMNKKCDTANASRLMKPKEVAQATERGIDVGRVVIAMDGLSVITNPNNLIDRLSVAQLGSIFRGDITNWSEVGGLNRAITLYGMLYTHSHTPPLFQE</sequence>